<dbReference type="NCBIfam" id="TIGR00696">
    <property type="entry name" value="wecG_tagA_cpsF"/>
    <property type="match status" value="1"/>
</dbReference>
<dbReference type="RefSeq" id="WP_174880595.1">
    <property type="nucleotide sequence ID" value="NZ_CADEPK010000214.1"/>
</dbReference>
<gene>
    <name evidence="3" type="ORF">J2S02_003156</name>
</gene>
<accession>A0ABT9Z3H9</accession>
<evidence type="ECO:0000313" key="3">
    <source>
        <dbReference type="EMBL" id="MDQ0226811.1"/>
    </source>
</evidence>
<organism evidence="3 4">
    <name type="scientific">Metabacillus niabensis</name>
    <dbReference type="NCBI Taxonomy" id="324854"/>
    <lineage>
        <taxon>Bacteria</taxon>
        <taxon>Bacillati</taxon>
        <taxon>Bacillota</taxon>
        <taxon>Bacilli</taxon>
        <taxon>Bacillales</taxon>
        <taxon>Bacillaceae</taxon>
        <taxon>Metabacillus</taxon>
    </lineage>
</organism>
<dbReference type="GO" id="GO:0047244">
    <property type="term" value="F:N-acetylglucosaminyldiphosphoundecaprenol N-acetyl-beta-D-mannosaminyltransferase activity"/>
    <property type="evidence" value="ECO:0007669"/>
    <property type="project" value="UniProtKB-EC"/>
</dbReference>
<reference evidence="3 4" key="1">
    <citation type="submission" date="2023-07" db="EMBL/GenBank/DDBJ databases">
        <title>Genomic Encyclopedia of Type Strains, Phase IV (KMG-IV): sequencing the most valuable type-strain genomes for metagenomic binning, comparative biology and taxonomic classification.</title>
        <authorList>
            <person name="Goeker M."/>
        </authorList>
    </citation>
    <scope>NUCLEOTIDE SEQUENCE [LARGE SCALE GENOMIC DNA]</scope>
    <source>
        <strain evidence="3 4">DSM 17723</strain>
    </source>
</reference>
<dbReference type="Proteomes" id="UP001232245">
    <property type="component" value="Unassembled WGS sequence"/>
</dbReference>
<dbReference type="InterPro" id="IPR004629">
    <property type="entry name" value="WecG_TagA_CpsF"/>
</dbReference>
<comment type="caution">
    <text evidence="3">The sequence shown here is derived from an EMBL/GenBank/DDBJ whole genome shotgun (WGS) entry which is preliminary data.</text>
</comment>
<sequence>MTQNSFGYILNSKITATSYNDTISQIEDWIKTNEKHKYICICNTHSLVTASKDTDFNKVLDNANICTPDGMPLVWALRMLGYKEQERVDGPNLMLKLNEVSAKKGYKVFLYGGTEEVLERLEAKLTELFKGIKIVGKYSPPFRDLSEKEELEVCEMINKTQPDITFISLGCPKQEKWMYRNTENINSVLIGVGAAFNYTIGDIKRAPLFFQKIGMEWFFRFIMEPRRLWRRYFYNNSVFIYEFIKTHKKNKYRTIKLNHKIVSDK</sequence>
<dbReference type="PANTHER" id="PTHR34136">
    <property type="match status" value="1"/>
</dbReference>
<evidence type="ECO:0000256" key="1">
    <source>
        <dbReference type="ARBA" id="ARBA00022676"/>
    </source>
</evidence>
<dbReference type="PANTHER" id="PTHR34136:SF1">
    <property type="entry name" value="UDP-N-ACETYL-D-MANNOSAMINURONIC ACID TRANSFERASE"/>
    <property type="match status" value="1"/>
</dbReference>
<protein>
    <submittedName>
        <fullName evidence="3">N-acetylglucosaminyldiphosphoundecaprenol N-acetyl-beta-D-mannosaminyltransferase</fullName>
        <ecNumber evidence="3">2.4.1.187</ecNumber>
    </submittedName>
</protein>
<name>A0ABT9Z3H9_9BACI</name>
<keyword evidence="1 3" id="KW-0328">Glycosyltransferase</keyword>
<evidence type="ECO:0000313" key="4">
    <source>
        <dbReference type="Proteomes" id="UP001232245"/>
    </source>
</evidence>
<proteinExistence type="predicted"/>
<keyword evidence="2 3" id="KW-0808">Transferase</keyword>
<keyword evidence="4" id="KW-1185">Reference proteome</keyword>
<evidence type="ECO:0000256" key="2">
    <source>
        <dbReference type="ARBA" id="ARBA00022679"/>
    </source>
</evidence>
<dbReference type="EC" id="2.4.1.187" evidence="3"/>
<dbReference type="CDD" id="cd06533">
    <property type="entry name" value="Glyco_transf_WecG_TagA"/>
    <property type="match status" value="1"/>
</dbReference>
<dbReference type="Pfam" id="PF03808">
    <property type="entry name" value="Glyco_tran_WecG"/>
    <property type="match status" value="1"/>
</dbReference>
<dbReference type="EMBL" id="JAUSTZ010000006">
    <property type="protein sequence ID" value="MDQ0226811.1"/>
    <property type="molecule type" value="Genomic_DNA"/>
</dbReference>